<dbReference type="OrthoDB" id="444304at2759"/>
<feature type="non-terminal residue" evidence="1">
    <location>
        <position position="537"/>
    </location>
</feature>
<organism evidence="1 2">
    <name type="scientific">Symbiodinium necroappetens</name>
    <dbReference type="NCBI Taxonomy" id="1628268"/>
    <lineage>
        <taxon>Eukaryota</taxon>
        <taxon>Sar</taxon>
        <taxon>Alveolata</taxon>
        <taxon>Dinophyceae</taxon>
        <taxon>Suessiales</taxon>
        <taxon>Symbiodiniaceae</taxon>
        <taxon>Symbiodinium</taxon>
    </lineage>
</organism>
<accession>A0A812Q705</accession>
<sequence length="537" mass="55848">SGGGGARVNENFTQGRNSSAIFRSCSASEYGGGLYAGGSFSQAEESAVTFENCTGSGGGGARVNENFTQGRNSSAIFRSCSASFGDGGGVATKILNGNGSMHFKACRARTGGGLSITGGTVRHDGSLAFEECNASNTGGGLYMVGGQGLFGKLLFDRCDADVAAAALAAIAANGTEAELRLEELSLLRDSEGNGDDIAVAGLLKLGSVHLSTASSSGIYIAAHNLSLEDVMDCTNTSACTFYANAATRAGFLCPLGTGWVDFEAWHGFGCLACKPGDTQVLNVTGRPCSQCPEGASKCLASELKMEPGLMVELEDIKRSFHCPNEAACPGGDVSQGRVHLAMCAAGYRGQGCTSCSDEHAMADSSVFSCTACSTDRRVQAVQWITFLSQRTFLFAIGALSAFGAKKAGDLKQSSIYLNQLMAFATISNTILAAVLQTQTAKDIKSAAANFFFNAAVHTAEAASGQGSLRSASSQCLLSLTYGLEASISDNPEGCGSRAHFIAVLDEGFSGCAHRRLERLSRKDSRHRNPYCLMPRTF</sequence>
<gene>
    <name evidence="1" type="ORF">SNEC2469_LOCUS10306</name>
</gene>
<protein>
    <submittedName>
        <fullName evidence="1">Uncharacterized protein</fullName>
    </submittedName>
</protein>
<dbReference type="AlphaFoldDB" id="A0A812Q705"/>
<dbReference type="EMBL" id="CAJNJA010016450">
    <property type="protein sequence ID" value="CAE7380980.1"/>
    <property type="molecule type" value="Genomic_DNA"/>
</dbReference>
<comment type="caution">
    <text evidence="1">The sequence shown here is derived from an EMBL/GenBank/DDBJ whole genome shotgun (WGS) entry which is preliminary data.</text>
</comment>
<evidence type="ECO:0000313" key="2">
    <source>
        <dbReference type="Proteomes" id="UP000601435"/>
    </source>
</evidence>
<name>A0A812Q705_9DINO</name>
<evidence type="ECO:0000313" key="1">
    <source>
        <dbReference type="EMBL" id="CAE7380980.1"/>
    </source>
</evidence>
<reference evidence="1" key="1">
    <citation type="submission" date="2021-02" db="EMBL/GenBank/DDBJ databases">
        <authorList>
            <person name="Dougan E. K."/>
            <person name="Rhodes N."/>
            <person name="Thang M."/>
            <person name="Chan C."/>
        </authorList>
    </citation>
    <scope>NUCLEOTIDE SEQUENCE</scope>
</reference>
<dbReference type="Proteomes" id="UP000601435">
    <property type="component" value="Unassembled WGS sequence"/>
</dbReference>
<proteinExistence type="predicted"/>
<keyword evidence="2" id="KW-1185">Reference proteome</keyword>